<dbReference type="AlphaFoldDB" id="A0A1H8JQC8"/>
<dbReference type="RefSeq" id="WP_074788339.1">
    <property type="nucleotide sequence ID" value="NZ_FOBO01000035.1"/>
</dbReference>
<name>A0A1H8JQC8_9RHOB</name>
<gene>
    <name evidence="1" type="ORF">SAMN04488077_1351</name>
</gene>
<protein>
    <submittedName>
        <fullName evidence="1">Transcriptional regulator, AbiEi antitoxin, Type IV TA system</fullName>
    </submittedName>
</protein>
<evidence type="ECO:0000313" key="2">
    <source>
        <dbReference type="Proteomes" id="UP000182160"/>
    </source>
</evidence>
<proteinExistence type="predicted"/>
<sequence length="293" mass="33564">MNFTEGLEKALLHRDHPIITYYDFFILGHGLFTAKVWGEEPLKRMPQGWDQTRAKNAIKRLETKRVLTADSDFRSNVWRVTQATRAGTAEEVACIADPFSYVSHLSAMQKYGLTDRNPQALHMTTPKRSIWNTLRNARVREDLPDVEDIERPVLNRPGFNEAIRRRSVIVHVSSQPWTPSPVSDEQTRITSIGQTFADMLTEPGLCGGIRHVLDVWENEAEPWVEEIIKAVDQLDSKIAKVRAGYILTEVMDIDHPTIHNWEQYAQRGGSRKLDPDAEYAPVFSEKWMISINV</sequence>
<organism evidence="1 2">
    <name type="scientific">Roseovarius tolerans</name>
    <dbReference type="NCBI Taxonomy" id="74031"/>
    <lineage>
        <taxon>Bacteria</taxon>
        <taxon>Pseudomonadati</taxon>
        <taxon>Pseudomonadota</taxon>
        <taxon>Alphaproteobacteria</taxon>
        <taxon>Rhodobacterales</taxon>
        <taxon>Roseobacteraceae</taxon>
        <taxon>Roseovarius</taxon>
    </lineage>
</organism>
<reference evidence="1 2" key="1">
    <citation type="submission" date="2016-10" db="EMBL/GenBank/DDBJ databases">
        <authorList>
            <person name="de Groot N.N."/>
        </authorList>
    </citation>
    <scope>NUCLEOTIDE SEQUENCE [LARGE SCALE GENOMIC DNA]</scope>
    <source>
        <strain evidence="1 2">DSM 11457</strain>
    </source>
</reference>
<evidence type="ECO:0000313" key="1">
    <source>
        <dbReference type="EMBL" id="SEN82940.1"/>
    </source>
</evidence>
<accession>A0A1H8JQC8</accession>
<dbReference type="Proteomes" id="UP000182160">
    <property type="component" value="Unassembled WGS sequence"/>
</dbReference>
<dbReference type="EMBL" id="FOBO01000035">
    <property type="protein sequence ID" value="SEN82940.1"/>
    <property type="molecule type" value="Genomic_DNA"/>
</dbReference>